<keyword evidence="4" id="KW-0813">Transport</keyword>
<keyword evidence="7 20" id="KW-0812">Transmembrane</keyword>
<dbReference type="PANTHER" id="PTHR11616:SF141">
    <property type="entry name" value="SODIUM- AND CHLORIDE-DEPENDENT TAURINE TRANSPORTER"/>
    <property type="match status" value="1"/>
</dbReference>
<keyword evidence="22" id="KW-1185">Reference proteome</keyword>
<evidence type="ECO:0000256" key="15">
    <source>
        <dbReference type="ARBA" id="ARBA00049062"/>
    </source>
</evidence>
<evidence type="ECO:0000256" key="4">
    <source>
        <dbReference type="ARBA" id="ARBA00022448"/>
    </source>
</evidence>
<comment type="subcellular location">
    <subcellularLocation>
        <location evidence="1">Cell membrane</location>
        <topology evidence="1">Multi-pass membrane protein</topology>
    </subcellularLocation>
</comment>
<proteinExistence type="inferred from homology"/>
<dbReference type="PRINTS" id="PR01200">
    <property type="entry name" value="TAUTRANSPORT"/>
</dbReference>
<evidence type="ECO:0000256" key="12">
    <source>
        <dbReference type="ARBA" id="ARBA00031641"/>
    </source>
</evidence>
<feature type="transmembrane region" description="Helical" evidence="20">
    <location>
        <begin position="39"/>
        <end position="61"/>
    </location>
</feature>
<reference evidence="21" key="1">
    <citation type="submission" date="2023-06" db="EMBL/GenBank/DDBJ databases">
        <title>Male Hemibagrus guttatus genome.</title>
        <authorList>
            <person name="Bian C."/>
        </authorList>
    </citation>
    <scope>NUCLEOTIDE SEQUENCE</scope>
    <source>
        <strain evidence="21">Male_cb2023</strain>
        <tissue evidence="21">Muscle</tissue>
    </source>
</reference>
<organism evidence="21 22">
    <name type="scientific">Hemibagrus guttatus</name>
    <dbReference type="NCBI Taxonomy" id="175788"/>
    <lineage>
        <taxon>Eukaryota</taxon>
        <taxon>Metazoa</taxon>
        <taxon>Chordata</taxon>
        <taxon>Craniata</taxon>
        <taxon>Vertebrata</taxon>
        <taxon>Euteleostomi</taxon>
        <taxon>Actinopterygii</taxon>
        <taxon>Neopterygii</taxon>
        <taxon>Teleostei</taxon>
        <taxon>Ostariophysi</taxon>
        <taxon>Siluriformes</taxon>
        <taxon>Bagridae</taxon>
        <taxon>Hemibagrus</taxon>
    </lineage>
</organism>
<keyword evidence="18" id="KW-1015">Disulfide bond</keyword>
<feature type="transmembrane region" description="Helical" evidence="20">
    <location>
        <begin position="422"/>
        <end position="447"/>
    </location>
</feature>
<sequence length="643" mass="72080">FSHKDTLKPSPGKSPGTRPEDEAEGKPPQREKWASKLDFLLSVAGGFVGLGNVWLFPIPLLQEWWRITKVHFSSHISSSCLVGDFPCSSWRWHWASSPQKEGHLLGETLPIFTGIGYASIVIVSLLNIYYIVILAWGLYYLLQCLQRELPWARCRHSWNTPNCVEDTIRKNKTLWLSANVTNFTSPVTEFWEHNVLSLSSGIDEVGELKWDLALCLLAVWVICFFCIWKGVKSTGKVVYFTATFPFLMLIVLLVRGVTLPGAAEGIKFYLYPDLSRLQDPEVWIDAGTQIFFSYAICLGAMTSLGSYNKYKYNCYRDCLLLGCLNSGTSFVSGFAIFSILGFMAQEQGVAIADVAESGPGLAFIAYPKAVTMMPLPTFWAILFFIMLLLLGLDSQFVEVEGQITSLVDLYPSLLRKGYRREIFIAVICVISYLVGLTMVTNGGMYVFQLFDYYAASGVCLLWVAFFECVAVAWVYGADNFYDAIEEMIGYRPNSWMKWSWMLITPVLCVGCFVFSLVRYKPLTYNKVYEYPDWSIGVGWCLALASMICIPMVVVVKIIQSDGSLIERIKAVAAPVKGASSRPKECVLKNSELLHPLDPNGTYALTKHSHTIVETTIDTVSKPYSMAGLTTVLYTFPLILADIF</sequence>
<evidence type="ECO:0000256" key="11">
    <source>
        <dbReference type="ARBA" id="ARBA00023180"/>
    </source>
</evidence>
<feature type="region of interest" description="Disordered" evidence="19">
    <location>
        <begin position="1"/>
        <end position="30"/>
    </location>
</feature>
<feature type="binding site" evidence="17">
    <location>
        <position position="52"/>
    </location>
    <ligand>
        <name>Na(+)</name>
        <dbReference type="ChEBI" id="CHEBI:29101"/>
        <label>1</label>
    </ligand>
</feature>
<feature type="binding site" evidence="17">
    <location>
        <position position="394"/>
    </location>
    <ligand>
        <name>Na(+)</name>
        <dbReference type="ChEBI" id="CHEBI:29101"/>
        <label>1</label>
    </ligand>
</feature>
<dbReference type="GO" id="GO:0005369">
    <property type="term" value="F:taurine:sodium symporter activity"/>
    <property type="evidence" value="ECO:0007669"/>
    <property type="project" value="InterPro"/>
</dbReference>
<evidence type="ECO:0000256" key="19">
    <source>
        <dbReference type="SAM" id="MobiDB-lite"/>
    </source>
</evidence>
<feature type="transmembrane region" description="Helical" evidence="20">
    <location>
        <begin position="498"/>
        <end position="516"/>
    </location>
</feature>
<feature type="compositionally biased region" description="Basic and acidic residues" evidence="19">
    <location>
        <begin position="18"/>
        <end position="30"/>
    </location>
</feature>
<evidence type="ECO:0000256" key="9">
    <source>
        <dbReference type="ARBA" id="ARBA00022989"/>
    </source>
</evidence>
<dbReference type="AlphaFoldDB" id="A0AAE0R1H5"/>
<dbReference type="InterPro" id="IPR037272">
    <property type="entry name" value="SNS_sf"/>
</dbReference>
<accession>A0AAE0R1H5</accession>
<protein>
    <recommendedName>
        <fullName evidence="3">Sodium- and chloride-dependent taurine transporter</fullName>
    </recommendedName>
    <alternativeName>
        <fullName evidence="12">Solute carrier family 6 member 6</fullName>
    </alternativeName>
</protein>
<dbReference type="InterPro" id="IPR000175">
    <property type="entry name" value="Na/ntran_symport"/>
</dbReference>
<evidence type="ECO:0000256" key="17">
    <source>
        <dbReference type="PIRSR" id="PIRSR600175-1"/>
    </source>
</evidence>
<evidence type="ECO:0000256" key="10">
    <source>
        <dbReference type="ARBA" id="ARBA00023136"/>
    </source>
</evidence>
<evidence type="ECO:0000256" key="16">
    <source>
        <dbReference type="ARBA" id="ARBA00049351"/>
    </source>
</evidence>
<dbReference type="PANTHER" id="PTHR11616">
    <property type="entry name" value="SODIUM/CHLORIDE DEPENDENT TRANSPORTER"/>
    <property type="match status" value="1"/>
</dbReference>
<evidence type="ECO:0000256" key="3">
    <source>
        <dbReference type="ARBA" id="ARBA00020492"/>
    </source>
</evidence>
<keyword evidence="5" id="KW-1003">Cell membrane</keyword>
<evidence type="ECO:0000256" key="14">
    <source>
        <dbReference type="ARBA" id="ARBA00034027"/>
    </source>
</evidence>
<feature type="non-terminal residue" evidence="21">
    <location>
        <position position="643"/>
    </location>
</feature>
<dbReference type="PROSITE" id="PS50267">
    <property type="entry name" value="NA_NEUROTRAN_SYMP_3"/>
    <property type="match status" value="1"/>
</dbReference>
<evidence type="ECO:0000256" key="7">
    <source>
        <dbReference type="ARBA" id="ARBA00022692"/>
    </source>
</evidence>
<feature type="disulfide bond" evidence="18">
    <location>
        <begin position="154"/>
        <end position="163"/>
    </location>
</feature>
<dbReference type="PROSITE" id="PS00754">
    <property type="entry name" value="NA_NEUROTRAN_SYMP_2"/>
    <property type="match status" value="1"/>
</dbReference>
<keyword evidence="8" id="KW-0769">Symport</keyword>
<feature type="transmembrane region" description="Helical" evidence="20">
    <location>
        <begin position="536"/>
        <end position="558"/>
    </location>
</feature>
<keyword evidence="9 20" id="KW-1133">Transmembrane helix</keyword>
<comment type="similarity">
    <text evidence="2">Belongs to the sodium:neurotransmitter symporter (SNF) (TC 2.A.22) family. SLC6A6 subfamily.</text>
</comment>
<dbReference type="GO" id="GO:0005332">
    <property type="term" value="F:gamma-aminobutyric acid:sodium:chloride symporter activity"/>
    <property type="evidence" value="ECO:0007669"/>
    <property type="project" value="TreeGrafter"/>
</dbReference>
<keyword evidence="17" id="KW-0915">Sodium</keyword>
<feature type="binding site" evidence="17">
    <location>
        <position position="393"/>
    </location>
    <ligand>
        <name>Na(+)</name>
        <dbReference type="ChEBI" id="CHEBI:29101"/>
        <label>1</label>
    </ligand>
</feature>
<evidence type="ECO:0000256" key="2">
    <source>
        <dbReference type="ARBA" id="ARBA00006123"/>
    </source>
</evidence>
<feature type="transmembrane region" description="Helical" evidence="20">
    <location>
        <begin position="364"/>
        <end position="390"/>
    </location>
</feature>
<dbReference type="Proteomes" id="UP001274896">
    <property type="component" value="Unassembled WGS sequence"/>
</dbReference>
<feature type="binding site" evidence="17">
    <location>
        <position position="45"/>
    </location>
    <ligand>
        <name>Na(+)</name>
        <dbReference type="ChEBI" id="CHEBI:29101"/>
        <label>1</label>
    </ligand>
</feature>
<comment type="catalytic activity">
    <reaction evidence="13">
        <text>4-aminobutanoate(out) + chloride(out) + 2 Na(+)(out) = 4-aminobutanoate(in) + chloride(in) + 2 Na(+)(in)</text>
        <dbReference type="Rhea" id="RHEA:70687"/>
        <dbReference type="ChEBI" id="CHEBI:17996"/>
        <dbReference type="ChEBI" id="CHEBI:29101"/>
        <dbReference type="ChEBI" id="CHEBI:59888"/>
    </reaction>
    <physiologicalReaction direction="left-to-right" evidence="13">
        <dbReference type="Rhea" id="RHEA:70688"/>
    </physiologicalReaction>
</comment>
<feature type="binding site" evidence="17">
    <location>
        <position position="48"/>
    </location>
    <ligand>
        <name>Na(+)</name>
        <dbReference type="ChEBI" id="CHEBI:29101"/>
        <label>1</label>
    </ligand>
</feature>
<feature type="transmembrane region" description="Helical" evidence="20">
    <location>
        <begin position="282"/>
        <end position="307"/>
    </location>
</feature>
<evidence type="ECO:0000313" key="21">
    <source>
        <dbReference type="EMBL" id="KAK3540022.1"/>
    </source>
</evidence>
<dbReference type="GO" id="GO:0005886">
    <property type="term" value="C:plasma membrane"/>
    <property type="evidence" value="ECO:0007669"/>
    <property type="project" value="UniProtKB-SubCell"/>
</dbReference>
<dbReference type="GO" id="GO:0006836">
    <property type="term" value="P:neurotransmitter transport"/>
    <property type="evidence" value="ECO:0007669"/>
    <property type="project" value="InterPro"/>
</dbReference>
<feature type="transmembrane region" description="Helical" evidence="20">
    <location>
        <begin position="237"/>
        <end position="262"/>
    </location>
</feature>
<feature type="transmembrane region" description="Helical" evidence="20">
    <location>
        <begin position="453"/>
        <end position="477"/>
    </location>
</feature>
<dbReference type="GO" id="GO:0042995">
    <property type="term" value="C:cell projection"/>
    <property type="evidence" value="ECO:0007669"/>
    <property type="project" value="TreeGrafter"/>
</dbReference>
<comment type="catalytic activity">
    <reaction evidence="15">
        <text>taurine(out) + chloride(out) + 2 Na(+)(out) = taurine(in) + chloride(in) + 2 Na(+)(in)</text>
        <dbReference type="Rhea" id="RHEA:71223"/>
        <dbReference type="ChEBI" id="CHEBI:17996"/>
        <dbReference type="ChEBI" id="CHEBI:29101"/>
        <dbReference type="ChEBI" id="CHEBI:507393"/>
    </reaction>
    <physiologicalReaction direction="left-to-right" evidence="15">
        <dbReference type="Rhea" id="RHEA:71224"/>
    </physiologicalReaction>
</comment>
<evidence type="ECO:0000256" key="5">
    <source>
        <dbReference type="ARBA" id="ARBA00022475"/>
    </source>
</evidence>
<keyword evidence="6" id="KW-0597">Phosphoprotein</keyword>
<feature type="binding site" evidence="17">
    <location>
        <position position="325"/>
    </location>
    <ligand>
        <name>Na(+)</name>
        <dbReference type="ChEBI" id="CHEBI:29101"/>
        <label>1</label>
    </ligand>
</feature>
<evidence type="ECO:0000256" key="18">
    <source>
        <dbReference type="PIRSR" id="PIRSR600175-2"/>
    </source>
</evidence>
<dbReference type="EMBL" id="JAUCMX010000007">
    <property type="protein sequence ID" value="KAK3540022.1"/>
    <property type="molecule type" value="Genomic_DNA"/>
</dbReference>
<dbReference type="SUPFAM" id="SSF161070">
    <property type="entry name" value="SNF-like"/>
    <property type="match status" value="1"/>
</dbReference>
<name>A0AAE0R1H5_9TELE</name>
<dbReference type="InterPro" id="IPR002434">
    <property type="entry name" value="Na/ntran_symport_taurine"/>
</dbReference>
<comment type="catalytic activity">
    <reaction evidence="16">
        <text>hypotaurine(out) + chloride(out) + 2 Na(+)(out) = hypotaurine(in) + chloride(in) + 2 Na(+)(in)</text>
        <dbReference type="Rhea" id="RHEA:71243"/>
        <dbReference type="ChEBI" id="CHEBI:17996"/>
        <dbReference type="ChEBI" id="CHEBI:29101"/>
        <dbReference type="ChEBI" id="CHEBI:57853"/>
    </reaction>
    <physiologicalReaction direction="left-to-right" evidence="16">
        <dbReference type="Rhea" id="RHEA:71244"/>
    </physiologicalReaction>
</comment>
<keyword evidence="11" id="KW-0325">Glycoprotein</keyword>
<feature type="binding site" evidence="17">
    <location>
        <position position="390"/>
    </location>
    <ligand>
        <name>Na(+)</name>
        <dbReference type="ChEBI" id="CHEBI:29101"/>
        <label>1</label>
    </ligand>
</feature>
<evidence type="ECO:0000256" key="20">
    <source>
        <dbReference type="SAM" id="Phobius"/>
    </source>
</evidence>
<keyword evidence="10 20" id="KW-0472">Membrane</keyword>
<gene>
    <name evidence="21" type="ORF">QTP70_023580</name>
</gene>
<feature type="binding site" evidence="17">
    <location>
        <position position="293"/>
    </location>
    <ligand>
        <name>Na(+)</name>
        <dbReference type="ChEBI" id="CHEBI:29101"/>
        <label>1</label>
    </ligand>
</feature>
<feature type="transmembrane region" description="Helical" evidence="20">
    <location>
        <begin position="115"/>
        <end position="142"/>
    </location>
</feature>
<evidence type="ECO:0000256" key="8">
    <source>
        <dbReference type="ARBA" id="ARBA00022847"/>
    </source>
</evidence>
<comment type="catalytic activity">
    <reaction evidence="14">
        <text>beta-alanine(out) + chloride(out) + 2 Na(+)(out) = beta-alanine(in) + chloride(in) + 2 Na(+)(in)</text>
        <dbReference type="Rhea" id="RHEA:71247"/>
        <dbReference type="ChEBI" id="CHEBI:17996"/>
        <dbReference type="ChEBI" id="CHEBI:29101"/>
        <dbReference type="ChEBI" id="CHEBI:57966"/>
    </reaction>
    <physiologicalReaction direction="left-to-right" evidence="14">
        <dbReference type="Rhea" id="RHEA:71248"/>
    </physiologicalReaction>
</comment>
<evidence type="ECO:0000256" key="13">
    <source>
        <dbReference type="ARBA" id="ARBA00033998"/>
    </source>
</evidence>
<comment type="caution">
    <text evidence="21">The sequence shown here is derived from an EMBL/GenBank/DDBJ whole genome shotgun (WGS) entry which is preliminary data.</text>
</comment>
<dbReference type="GO" id="GO:0046872">
    <property type="term" value="F:metal ion binding"/>
    <property type="evidence" value="ECO:0007669"/>
    <property type="project" value="UniProtKB-KW"/>
</dbReference>
<dbReference type="PRINTS" id="PR00176">
    <property type="entry name" value="NANEUSMPORT"/>
</dbReference>
<evidence type="ECO:0000313" key="22">
    <source>
        <dbReference type="Proteomes" id="UP001274896"/>
    </source>
</evidence>
<evidence type="ECO:0000256" key="6">
    <source>
        <dbReference type="ARBA" id="ARBA00022553"/>
    </source>
</evidence>
<evidence type="ECO:0000256" key="1">
    <source>
        <dbReference type="ARBA" id="ARBA00004651"/>
    </source>
</evidence>
<feature type="transmembrane region" description="Helical" evidence="20">
    <location>
        <begin position="319"/>
        <end position="344"/>
    </location>
</feature>
<keyword evidence="17" id="KW-0479">Metal-binding</keyword>
<dbReference type="Pfam" id="PF00209">
    <property type="entry name" value="SNF"/>
    <property type="match status" value="2"/>
</dbReference>